<name>A0A9N8VL86_9GLOM</name>
<dbReference type="EMBL" id="CAJVQA010000062">
    <property type="protein sequence ID" value="CAG8453618.1"/>
    <property type="molecule type" value="Genomic_DNA"/>
</dbReference>
<sequence>MSTTADGSYVSFLFHGDVFPSSKSLLDQVVDEIVSILKKEAEEGNKKSTSKERSAAEKLNQVSNLSRQYVAKDGMLIILLFRSITIEHTGNLEATTVYREKL</sequence>
<accession>A0A9N8VL86</accession>
<protein>
    <submittedName>
        <fullName evidence="1">19010_t:CDS:1</fullName>
    </submittedName>
</protein>
<organism evidence="1 2">
    <name type="scientific">Cetraspora pellucida</name>
    <dbReference type="NCBI Taxonomy" id="1433469"/>
    <lineage>
        <taxon>Eukaryota</taxon>
        <taxon>Fungi</taxon>
        <taxon>Fungi incertae sedis</taxon>
        <taxon>Mucoromycota</taxon>
        <taxon>Glomeromycotina</taxon>
        <taxon>Glomeromycetes</taxon>
        <taxon>Diversisporales</taxon>
        <taxon>Gigasporaceae</taxon>
        <taxon>Cetraspora</taxon>
    </lineage>
</organism>
<dbReference type="Proteomes" id="UP000789759">
    <property type="component" value="Unassembled WGS sequence"/>
</dbReference>
<gene>
    <name evidence="1" type="ORF">CPELLU_LOCUS275</name>
</gene>
<keyword evidence="2" id="KW-1185">Reference proteome</keyword>
<reference evidence="1" key="1">
    <citation type="submission" date="2021-06" db="EMBL/GenBank/DDBJ databases">
        <authorList>
            <person name="Kallberg Y."/>
            <person name="Tangrot J."/>
            <person name="Rosling A."/>
        </authorList>
    </citation>
    <scope>NUCLEOTIDE SEQUENCE</scope>
    <source>
        <strain evidence="1">FL966</strain>
    </source>
</reference>
<dbReference type="OrthoDB" id="2443714at2759"/>
<comment type="caution">
    <text evidence="1">The sequence shown here is derived from an EMBL/GenBank/DDBJ whole genome shotgun (WGS) entry which is preliminary data.</text>
</comment>
<evidence type="ECO:0000313" key="1">
    <source>
        <dbReference type="EMBL" id="CAG8453618.1"/>
    </source>
</evidence>
<evidence type="ECO:0000313" key="2">
    <source>
        <dbReference type="Proteomes" id="UP000789759"/>
    </source>
</evidence>
<dbReference type="AlphaFoldDB" id="A0A9N8VL86"/>
<proteinExistence type="predicted"/>